<dbReference type="GO" id="GO:0016787">
    <property type="term" value="F:hydrolase activity"/>
    <property type="evidence" value="ECO:0007669"/>
    <property type="project" value="UniProtKB-KW"/>
</dbReference>
<keyword evidence="5" id="KW-0255">Endonuclease</keyword>
<evidence type="ECO:0000256" key="3">
    <source>
        <dbReference type="ARBA" id="ARBA00022801"/>
    </source>
</evidence>
<reference evidence="5 6" key="1">
    <citation type="submission" date="2019-11" db="EMBL/GenBank/DDBJ databases">
        <title>Genome of Strain BIT-d1.</title>
        <authorList>
            <person name="Yang Y."/>
        </authorList>
    </citation>
    <scope>NUCLEOTIDE SEQUENCE [LARGE SCALE GENOMIC DNA]</scope>
    <source>
        <strain evidence="5 6">BIT-d1</strain>
    </source>
</reference>
<evidence type="ECO:0000256" key="2">
    <source>
        <dbReference type="ARBA" id="ARBA00022722"/>
    </source>
</evidence>
<dbReference type="OrthoDB" id="5485925at2"/>
<dbReference type="SUPFAM" id="SSF54060">
    <property type="entry name" value="His-Me finger endonucleases"/>
    <property type="match status" value="1"/>
</dbReference>
<keyword evidence="6" id="KW-1185">Reference proteome</keyword>
<dbReference type="InterPro" id="IPR044925">
    <property type="entry name" value="His-Me_finger_sf"/>
</dbReference>
<evidence type="ECO:0000313" key="6">
    <source>
        <dbReference type="Proteomes" id="UP000438760"/>
    </source>
</evidence>
<dbReference type="EMBL" id="WMJX01000056">
    <property type="protein sequence ID" value="MTG99278.1"/>
    <property type="molecule type" value="Genomic_DNA"/>
</dbReference>
<dbReference type="GO" id="GO:0004519">
    <property type="term" value="F:endonuclease activity"/>
    <property type="evidence" value="ECO:0007669"/>
    <property type="project" value="UniProtKB-KW"/>
</dbReference>
<evidence type="ECO:0000313" key="5">
    <source>
        <dbReference type="EMBL" id="MTG99278.1"/>
    </source>
</evidence>
<dbReference type="Proteomes" id="UP000438760">
    <property type="component" value="Unassembled WGS sequence"/>
</dbReference>
<dbReference type="Pfam" id="PF04231">
    <property type="entry name" value="Endonuclease_1"/>
    <property type="match status" value="1"/>
</dbReference>
<comment type="similarity">
    <text evidence="1">Belongs to the EndA/NucM nuclease family.</text>
</comment>
<sequence length="365" mass="40701">MSSYNPKNGNNDYTKTTVETANQWVKLTLNLEGADYNKSGNGPLFSIKIGNKADYDLFLDSITFDDAEVPGNGGETGPTNPGEYTIPAEYAAYYAGIDFTKNGMELKAQLASLVTRTHKPQSYTPGIWEASKYTDQDPENSDNVILIYGWTNNEKDIVKRRTMPKSQQSSGGSGRDKVWEREHVFAKSLAVDKSKEQVALHAEGRNGTIPTAIEGIAGHDAHNLRPINGSWNGSRGNKEFVNGSGNSGPKGNYWYPGDEWKGDVARMMMYMHIRYENENGGGYTKATKVGKPIDTKNGTTADEMIDLFLKWNAEDPVSPLEKRRNEYHGGNHQYSQGNRNPFIDNPYLANQIWGMENKYKAANLW</sequence>
<keyword evidence="2" id="KW-0540">Nuclease</keyword>
<gene>
    <name evidence="5" type="ORF">GJV76_14285</name>
</gene>
<dbReference type="PANTHER" id="PTHR33607:SF2">
    <property type="entry name" value="ENDONUCLEASE-1"/>
    <property type="match status" value="1"/>
</dbReference>
<comment type="caution">
    <text evidence="5">The sequence shown here is derived from an EMBL/GenBank/DDBJ whole genome shotgun (WGS) entry which is preliminary data.</text>
</comment>
<accession>A0A6I3LL21</accession>
<keyword evidence="3" id="KW-0378">Hydrolase</keyword>
<dbReference type="InterPro" id="IPR007346">
    <property type="entry name" value="Endonuclease-I"/>
</dbReference>
<name>A0A6I3LL21_9FLAO</name>
<feature type="region of interest" description="Disordered" evidence="4">
    <location>
        <begin position="159"/>
        <end position="178"/>
    </location>
</feature>
<dbReference type="AlphaFoldDB" id="A0A6I3LL21"/>
<evidence type="ECO:0000256" key="4">
    <source>
        <dbReference type="SAM" id="MobiDB-lite"/>
    </source>
</evidence>
<proteinExistence type="inferred from homology"/>
<protein>
    <submittedName>
        <fullName evidence="5">Endonuclease</fullName>
    </submittedName>
</protein>
<organism evidence="5 6">
    <name type="scientific">Myroides albus</name>
    <dbReference type="NCBI Taxonomy" id="2562892"/>
    <lineage>
        <taxon>Bacteria</taxon>
        <taxon>Pseudomonadati</taxon>
        <taxon>Bacteroidota</taxon>
        <taxon>Flavobacteriia</taxon>
        <taxon>Flavobacteriales</taxon>
        <taxon>Flavobacteriaceae</taxon>
        <taxon>Myroides</taxon>
    </lineage>
</organism>
<dbReference type="PANTHER" id="PTHR33607">
    <property type="entry name" value="ENDONUCLEASE-1"/>
    <property type="match status" value="1"/>
</dbReference>
<evidence type="ECO:0000256" key="1">
    <source>
        <dbReference type="ARBA" id="ARBA00006429"/>
    </source>
</evidence>